<name>M3PQB2_HELPX</name>
<evidence type="ECO:0000313" key="2">
    <source>
        <dbReference type="Proteomes" id="UP000012023"/>
    </source>
</evidence>
<evidence type="ECO:0000313" key="1">
    <source>
        <dbReference type="EMBL" id="EMH21620.1"/>
    </source>
</evidence>
<dbReference type="Proteomes" id="UP000012023">
    <property type="component" value="Unassembled WGS sequence"/>
</dbReference>
<accession>M3PQB2</accession>
<dbReference type="PANTHER" id="PTHR32182:SF22">
    <property type="entry name" value="ATP-DEPENDENT ENDONUCLEASE, OLD FAMILY-RELATED"/>
    <property type="match status" value="1"/>
</dbReference>
<dbReference type="InterPro" id="IPR027417">
    <property type="entry name" value="P-loop_NTPase"/>
</dbReference>
<dbReference type="Gene3D" id="3.40.50.300">
    <property type="entry name" value="P-loop containing nucleotide triphosphate hydrolases"/>
    <property type="match status" value="1"/>
</dbReference>
<dbReference type="GO" id="GO:0006302">
    <property type="term" value="P:double-strand break repair"/>
    <property type="evidence" value="ECO:0007669"/>
    <property type="project" value="TreeGrafter"/>
</dbReference>
<dbReference type="SUPFAM" id="SSF52540">
    <property type="entry name" value="P-loop containing nucleoside triphosphate hydrolases"/>
    <property type="match status" value="1"/>
</dbReference>
<proteinExistence type="predicted"/>
<evidence type="ECO:0008006" key="3">
    <source>
        <dbReference type="Google" id="ProtNLM"/>
    </source>
</evidence>
<sequence length="799" mass="92712">PPPPNNSNDRVIEPLKVTTRYLEVKNYKNIGLEKNAFVEDLDSFDLDNKPKQQIEFKVFKLFLNHTFTDKLGGLIIIIGENNTGKSNLLKALGCFSEHVNEFKKNCTPNYVGYEESISSLKLSTLKDKKPQNEITLTIDSSSKITFDESIAKVDLLEGVCYKALNNDLLSEEDKLSYEKAIEECRSLDPYRRESKLLDLYNSYNKTISCIPSNIQNELPSQVISNMRDLCEALWEENVQNFRSGFCDNDNLKTKFRSAWLEKMIQDLTAKTTLEDKNEILKNFKEKLLPIAQEWLKNDLYNYNHRSLFDLKLSQIIIWRFINDEDFLKIESDEPTNELKQVSNNQPTIYTSVDDLLNSEPIDVSKISRFSQVIYYDNKKRFKHKDLIVKPEELEKSVFFRAFFKAIGVNLSSVKKSYSKASGNIGYLIQLQDEIKEKVISKITNRFNRLYFQKDQNRKWSYLFDFRLDLHNISLSLFRKDSNKQKEVLHLDDQSDGFKWFFNLFFGLLFGNSLKKDAIVLMDEMGSNLSVPTRKECRKFLKEFGQRVGVTFVLVTHDPFLVDMNHLNELRVLRHDEEFLQSVSIRHFSSVDLGDNGALKTIKKSLGVSHKTLNENDRLLFVEGISDYNYLSAFKLLYEQEKKTSLDMAFLNIVFLPINGLGNDDLKESKKPQMKQILETLVQEEPNATLLVDGDTRGDACEELNKELGNKLNILKLNDCDDSFKNFKNIEDCFSQKDKIKLDLKNKSFRSHTAYTNALKNDLLLNPSLVEAETKENFYKLLEWLYLKMNADNQVGNQKA</sequence>
<dbReference type="AlphaFoldDB" id="M3PQB2"/>
<dbReference type="PANTHER" id="PTHR32182">
    <property type="entry name" value="DNA REPLICATION AND REPAIR PROTEIN RECF"/>
    <property type="match status" value="1"/>
</dbReference>
<dbReference type="EMBL" id="APDV01000080">
    <property type="protein sequence ID" value="EMH21620.1"/>
    <property type="molecule type" value="Genomic_DNA"/>
</dbReference>
<feature type="non-terminal residue" evidence="1">
    <location>
        <position position="1"/>
    </location>
</feature>
<comment type="caution">
    <text evidence="1">The sequence shown here is derived from an EMBL/GenBank/DDBJ whole genome shotgun (WGS) entry which is preliminary data.</text>
</comment>
<protein>
    <recommendedName>
        <fullName evidence="3">ATPase AAA-type core domain-containing protein</fullName>
    </recommendedName>
</protein>
<gene>
    <name evidence="1" type="ORF">HMPREF1418_01355</name>
</gene>
<dbReference type="GO" id="GO:0000731">
    <property type="term" value="P:DNA synthesis involved in DNA repair"/>
    <property type="evidence" value="ECO:0007669"/>
    <property type="project" value="TreeGrafter"/>
</dbReference>
<organism evidence="1 2">
    <name type="scientific">Helicobacter pylori GAM260BSi</name>
    <dbReference type="NCBI Taxonomy" id="1159046"/>
    <lineage>
        <taxon>Bacteria</taxon>
        <taxon>Pseudomonadati</taxon>
        <taxon>Campylobacterota</taxon>
        <taxon>Epsilonproteobacteria</taxon>
        <taxon>Campylobacterales</taxon>
        <taxon>Helicobacteraceae</taxon>
        <taxon>Helicobacter</taxon>
    </lineage>
</organism>
<dbReference type="PATRIC" id="fig|1159046.3.peg.1265"/>
<dbReference type="HOGENOM" id="CLU_027331_0_0_7"/>
<reference evidence="1 2" key="1">
    <citation type="submission" date="2012-11" db="EMBL/GenBank/DDBJ databases">
        <authorList>
            <person name="Weinstock G."/>
            <person name="Sodergren E."/>
            <person name="Lobos E.A."/>
            <person name="Fulton L."/>
            <person name="Fulton R."/>
            <person name="Courtney L."/>
            <person name="Fronick C."/>
            <person name="O'Laughlin M."/>
            <person name="Godfrey J."/>
            <person name="Wilson R.M."/>
            <person name="Miner T."/>
            <person name="Farmer C."/>
            <person name="Delehaunty K."/>
            <person name="Cordes M."/>
            <person name="Minx P."/>
            <person name="Tomlinson C."/>
            <person name="Chen J."/>
            <person name="Wollam A."/>
            <person name="Pepin K.H."/>
            <person name="Bhonagiri V."/>
            <person name="Zhang X."/>
            <person name="Suruliraj S."/>
            <person name="Antonio M."/>
            <person name="Secka O."/>
            <person name="Thomas J."/>
            <person name="Warren W."/>
            <person name="Mitreva M."/>
            <person name="Mardis E.R."/>
            <person name="Wilson R.K."/>
        </authorList>
    </citation>
    <scope>NUCLEOTIDE SEQUENCE [LARGE SCALE GENOMIC DNA]</scope>
    <source>
        <strain evidence="1 2">GAM260BSi</strain>
    </source>
</reference>